<keyword evidence="4 10" id="KW-0812">Transmembrane</keyword>
<dbReference type="Pfam" id="PF07715">
    <property type="entry name" value="Plug"/>
    <property type="match status" value="1"/>
</dbReference>
<dbReference type="InterPro" id="IPR000531">
    <property type="entry name" value="Beta-barrel_TonB"/>
</dbReference>
<dbReference type="PROSITE" id="PS52016">
    <property type="entry name" value="TONB_DEPENDENT_REC_3"/>
    <property type="match status" value="1"/>
</dbReference>
<comment type="subcellular location">
    <subcellularLocation>
        <location evidence="1 10">Cell outer membrane</location>
        <topology evidence="1 10">Multi-pass membrane protein</topology>
    </subcellularLocation>
</comment>
<dbReference type="InterPro" id="IPR039426">
    <property type="entry name" value="TonB-dep_rcpt-like"/>
</dbReference>
<dbReference type="RefSeq" id="WP_345011323.1">
    <property type="nucleotide sequence ID" value="NZ_BAABFC010000009.1"/>
</dbReference>
<dbReference type="Gene3D" id="2.40.170.20">
    <property type="entry name" value="TonB-dependent receptor, beta-barrel domain"/>
    <property type="match status" value="1"/>
</dbReference>
<evidence type="ECO:0000313" key="16">
    <source>
        <dbReference type="Proteomes" id="UP001501321"/>
    </source>
</evidence>
<keyword evidence="6" id="KW-0406">Ion transport</keyword>
<feature type="domain" description="TonB-dependent receptor-like beta-barrel" evidence="13">
    <location>
        <begin position="215"/>
        <end position="636"/>
    </location>
</feature>
<dbReference type="PANTHER" id="PTHR30069:SF53">
    <property type="entry name" value="COLICIN I RECEPTOR-RELATED"/>
    <property type="match status" value="1"/>
</dbReference>
<keyword evidence="7 11" id="KW-0798">TonB box</keyword>
<evidence type="ECO:0000256" key="3">
    <source>
        <dbReference type="ARBA" id="ARBA00022452"/>
    </source>
</evidence>
<evidence type="ECO:0000256" key="8">
    <source>
        <dbReference type="ARBA" id="ARBA00023136"/>
    </source>
</evidence>
<dbReference type="InterPro" id="IPR036942">
    <property type="entry name" value="Beta-barrel_TonB_sf"/>
</dbReference>
<keyword evidence="5 12" id="KW-0732">Signal</keyword>
<keyword evidence="3 10" id="KW-1134">Transmembrane beta strand</keyword>
<dbReference type="SUPFAM" id="SSF56935">
    <property type="entry name" value="Porins"/>
    <property type="match status" value="1"/>
</dbReference>
<evidence type="ECO:0000256" key="5">
    <source>
        <dbReference type="ARBA" id="ARBA00022729"/>
    </source>
</evidence>
<dbReference type="InterPro" id="IPR012910">
    <property type="entry name" value="Plug_dom"/>
</dbReference>
<feature type="signal peptide" evidence="12">
    <location>
        <begin position="1"/>
        <end position="26"/>
    </location>
</feature>
<keyword evidence="15" id="KW-0675">Receptor</keyword>
<evidence type="ECO:0000256" key="11">
    <source>
        <dbReference type="RuleBase" id="RU003357"/>
    </source>
</evidence>
<evidence type="ECO:0000256" key="4">
    <source>
        <dbReference type="ARBA" id="ARBA00022692"/>
    </source>
</evidence>
<organism evidence="15 16">
    <name type="scientific">Pseudaeromonas paramecii</name>
    <dbReference type="NCBI Taxonomy" id="2138166"/>
    <lineage>
        <taxon>Bacteria</taxon>
        <taxon>Pseudomonadati</taxon>
        <taxon>Pseudomonadota</taxon>
        <taxon>Gammaproteobacteria</taxon>
        <taxon>Aeromonadales</taxon>
        <taxon>Aeromonadaceae</taxon>
        <taxon>Pseudaeromonas</taxon>
    </lineage>
</organism>
<reference evidence="16" key="1">
    <citation type="journal article" date="2019" name="Int. J. Syst. Evol. Microbiol.">
        <title>The Global Catalogue of Microorganisms (GCM) 10K type strain sequencing project: providing services to taxonomists for standard genome sequencing and annotation.</title>
        <authorList>
            <consortium name="The Broad Institute Genomics Platform"/>
            <consortium name="The Broad Institute Genome Sequencing Center for Infectious Disease"/>
            <person name="Wu L."/>
            <person name="Ma J."/>
        </authorList>
    </citation>
    <scope>NUCLEOTIDE SEQUENCE [LARGE SCALE GENOMIC DNA]</scope>
    <source>
        <strain evidence="16">JCM 32226</strain>
    </source>
</reference>
<dbReference type="CDD" id="cd01347">
    <property type="entry name" value="ligand_gated_channel"/>
    <property type="match status" value="1"/>
</dbReference>
<comment type="similarity">
    <text evidence="10 11">Belongs to the TonB-dependent receptor family.</text>
</comment>
<evidence type="ECO:0000256" key="9">
    <source>
        <dbReference type="ARBA" id="ARBA00023237"/>
    </source>
</evidence>
<evidence type="ECO:0000256" key="6">
    <source>
        <dbReference type="ARBA" id="ARBA00023065"/>
    </source>
</evidence>
<sequence length="664" mass="72305">MRIQQPSMTPVAAVLLGLIYGAPALADDDTASELASVVVTASNTEQTLATAPATVSVITSEQLAKEPVRDLTEVLKKEAGLSVKRSGNRDTLVMRGLDSAYVLMMVDGRRIDSTTGVFRGNDFDTGWIPLEAIERIEVVRGPMSSLYGSDAMGGVINIITKAVPDEWHTSLQGNTTFSENRKSGDAGQGSFYTAGKVSDTVGLALYGSLAEREADDDDINASGVDGLDAMRDKSVGSKLSWQAAPNQRVTTTLDYSDRYHDFQQLERVAGEIRHDGQWGFGDSKFSVQADQTKNKVGNVSGKINPNKAQNLLFNGSVDLPLDVANQLLTLGGEWRYQSLDDDSSFVGLPGSDNYGNVGSESVTQFALFAEDGIGLRDDLILTLGTRLDKHENFGSHLSPRAYLNWLVDDHWVMKGGWGQAFKAPTLLQNSPNWGSASCGSATAGCWIIGNPDLKPETSNSYELGLLADYSNWGGGITLFYNDIKDMIDITSRTKDVSLAPSYDNFVGFLPDGRPIFEYQNVSSVETKGVELTGRYRFSARWDMNASYTYLDATNKSYDYDLPLVYRPEHEANATVNWATSDTLKSFVGVSYTGSQYTSVPTTGKNMVKNGGYTTFDLGANYQVTPSTKLGFGVLNLTDKTIEATASTDFNLEGRRYYASFNTQF</sequence>
<dbReference type="Gene3D" id="2.170.130.10">
    <property type="entry name" value="TonB-dependent receptor, plug domain"/>
    <property type="match status" value="1"/>
</dbReference>
<dbReference type="Pfam" id="PF00593">
    <property type="entry name" value="TonB_dep_Rec_b-barrel"/>
    <property type="match status" value="1"/>
</dbReference>
<feature type="domain" description="TonB-dependent receptor plug" evidence="14">
    <location>
        <begin position="49"/>
        <end position="155"/>
    </location>
</feature>
<evidence type="ECO:0000256" key="7">
    <source>
        <dbReference type="ARBA" id="ARBA00023077"/>
    </source>
</evidence>
<evidence type="ECO:0000259" key="13">
    <source>
        <dbReference type="Pfam" id="PF00593"/>
    </source>
</evidence>
<keyword evidence="8 10" id="KW-0472">Membrane</keyword>
<evidence type="ECO:0000313" key="15">
    <source>
        <dbReference type="EMBL" id="GAA4497220.1"/>
    </source>
</evidence>
<proteinExistence type="inferred from homology"/>
<dbReference type="InterPro" id="IPR037066">
    <property type="entry name" value="Plug_dom_sf"/>
</dbReference>
<dbReference type="Proteomes" id="UP001501321">
    <property type="component" value="Unassembled WGS sequence"/>
</dbReference>
<dbReference type="EMBL" id="BAABFC010000009">
    <property type="protein sequence ID" value="GAA4497220.1"/>
    <property type="molecule type" value="Genomic_DNA"/>
</dbReference>
<feature type="chain" id="PRO_5046259247" evidence="12">
    <location>
        <begin position="27"/>
        <end position="664"/>
    </location>
</feature>
<keyword evidence="2 10" id="KW-0813">Transport</keyword>
<dbReference type="PANTHER" id="PTHR30069">
    <property type="entry name" value="TONB-DEPENDENT OUTER MEMBRANE RECEPTOR"/>
    <property type="match status" value="1"/>
</dbReference>
<keyword evidence="16" id="KW-1185">Reference proteome</keyword>
<gene>
    <name evidence="15" type="primary">cirA</name>
    <name evidence="15" type="ORF">GCM10023095_13440</name>
</gene>
<accession>A0ABP8Q567</accession>
<evidence type="ECO:0000256" key="10">
    <source>
        <dbReference type="PROSITE-ProRule" id="PRU01360"/>
    </source>
</evidence>
<protein>
    <submittedName>
        <fullName evidence="15">Catecholate siderophore receptor CirA</fullName>
    </submittedName>
</protein>
<evidence type="ECO:0000259" key="14">
    <source>
        <dbReference type="Pfam" id="PF07715"/>
    </source>
</evidence>
<name>A0ABP8Q567_9GAMM</name>
<keyword evidence="9 10" id="KW-0998">Cell outer membrane</keyword>
<comment type="caution">
    <text evidence="15">The sequence shown here is derived from an EMBL/GenBank/DDBJ whole genome shotgun (WGS) entry which is preliminary data.</text>
</comment>
<evidence type="ECO:0000256" key="2">
    <source>
        <dbReference type="ARBA" id="ARBA00022448"/>
    </source>
</evidence>
<evidence type="ECO:0000256" key="12">
    <source>
        <dbReference type="SAM" id="SignalP"/>
    </source>
</evidence>
<evidence type="ECO:0000256" key="1">
    <source>
        <dbReference type="ARBA" id="ARBA00004571"/>
    </source>
</evidence>